<protein>
    <submittedName>
        <fullName evidence="3">DUF4307 domain-containing protein</fullName>
    </submittedName>
</protein>
<comment type="caution">
    <text evidence="3">The sequence shown here is derived from an EMBL/GenBank/DDBJ whole genome shotgun (WGS) entry which is preliminary data.</text>
</comment>
<keyword evidence="2" id="KW-0812">Transmembrane</keyword>
<gene>
    <name evidence="3" type="ORF">GX356_09100</name>
</gene>
<evidence type="ECO:0000256" key="2">
    <source>
        <dbReference type="SAM" id="Phobius"/>
    </source>
</evidence>
<feature type="region of interest" description="Disordered" evidence="1">
    <location>
        <begin position="1"/>
        <end position="26"/>
    </location>
</feature>
<dbReference type="InterPro" id="IPR025443">
    <property type="entry name" value="DUF4307"/>
</dbReference>
<feature type="transmembrane region" description="Helical" evidence="2">
    <location>
        <begin position="33"/>
        <end position="54"/>
    </location>
</feature>
<dbReference type="EMBL" id="JAAYSN010000246">
    <property type="protein sequence ID" value="NLP39856.1"/>
    <property type="molecule type" value="Genomic_DNA"/>
</dbReference>
<evidence type="ECO:0000256" key="1">
    <source>
        <dbReference type="SAM" id="MobiDB-lite"/>
    </source>
</evidence>
<evidence type="ECO:0000313" key="3">
    <source>
        <dbReference type="EMBL" id="NLP39856.1"/>
    </source>
</evidence>
<name>A0A7X8RI28_9CORY</name>
<dbReference type="Pfam" id="PF14155">
    <property type="entry name" value="DUF4307"/>
    <property type="match status" value="1"/>
</dbReference>
<keyword evidence="2" id="KW-0472">Membrane</keyword>
<accession>A0A7X8RI28</accession>
<keyword evidence="2" id="KW-1133">Transmembrane helix</keyword>
<sequence>MMSTPADPRSTARYGSEGGGRNRKSQGNLTGKAIAIMAVVLLAGLAVAIARYMAADAERGDVTISMVSHERVADDTMRLWVDVTRKDPNVESYCIVTAMNYEMAEVGRREILVKPGGDAVQRFEVDIPSRDMPVSGSVYGCSTSVPAYLTEGPALASE</sequence>
<reference evidence="3 4" key="1">
    <citation type="journal article" date="2020" name="Biotechnol. Biofuels">
        <title>New insights from the biogas microbiome by comprehensive genome-resolved metagenomics of nearly 1600 species originating from multiple anaerobic digesters.</title>
        <authorList>
            <person name="Campanaro S."/>
            <person name="Treu L."/>
            <person name="Rodriguez-R L.M."/>
            <person name="Kovalovszki A."/>
            <person name="Ziels R.M."/>
            <person name="Maus I."/>
            <person name="Zhu X."/>
            <person name="Kougias P.G."/>
            <person name="Basile A."/>
            <person name="Luo G."/>
            <person name="Schluter A."/>
            <person name="Konstantinidis K.T."/>
            <person name="Angelidaki I."/>
        </authorList>
    </citation>
    <scope>NUCLEOTIDE SEQUENCE [LARGE SCALE GENOMIC DNA]</scope>
    <source>
        <strain evidence="3">AS23ysBPME_344</strain>
    </source>
</reference>
<evidence type="ECO:0000313" key="4">
    <source>
        <dbReference type="Proteomes" id="UP000568696"/>
    </source>
</evidence>
<organism evidence="3 4">
    <name type="scientific">Corynebacterium pollutisoli</name>
    <dbReference type="NCBI Taxonomy" id="1610489"/>
    <lineage>
        <taxon>Bacteria</taxon>
        <taxon>Bacillati</taxon>
        <taxon>Actinomycetota</taxon>
        <taxon>Actinomycetes</taxon>
        <taxon>Mycobacteriales</taxon>
        <taxon>Corynebacteriaceae</taxon>
        <taxon>Corynebacterium</taxon>
    </lineage>
</organism>
<dbReference type="Proteomes" id="UP000568696">
    <property type="component" value="Unassembled WGS sequence"/>
</dbReference>
<dbReference type="AlphaFoldDB" id="A0A7X8RI28"/>
<proteinExistence type="predicted"/>